<name>A0ABS0ZBU6_9GAMM</name>
<comment type="caution">
    <text evidence="5">The sequence shown here is derived from an EMBL/GenBank/DDBJ whole genome shotgun (WGS) entry which is preliminary data.</text>
</comment>
<protein>
    <submittedName>
        <fullName evidence="5">DEAD/DEAH box helicase</fullName>
    </submittedName>
</protein>
<evidence type="ECO:0000313" key="6">
    <source>
        <dbReference type="Proteomes" id="UP000598488"/>
    </source>
</evidence>
<dbReference type="InterPro" id="IPR014001">
    <property type="entry name" value="Helicase_ATP-bd"/>
</dbReference>
<sequence length="808" mass="91064">MNDARYPNISAIDNRLAELENEKQQLLALREALRSAQNERSVQTFTPAQKVALFRQRFRGREDIFANRWQNQQGRSGYSVACDNEWVNGVCNKPRIKCQDCSHRKFSELNERIIYRHLAGHQVVGLYPLMKDNTCYLLAADFDKGCWQQEVKAMSKACQAFDIPHAIEISRSGNGAHLWIFFETNIPANQARTLGFALLDKAMEIFPNLSFDSYDRLFPNQDVLPEGGFGNLIALPLQKEARLSGCSCFVDRDLNAIDDQWRYLAELKTLTQSSIDQLITTISPNTLLLSEQGLTDNRPPWEITAKAAPIKLESLPKSVTITLANHIYFLMSELPGPLLAGLKRLASFSNPVFFKTQALRFSTHGIPRFISCARIENGYLALPRGCLDDAIALLQEHNISPLFDDKCETGKPLLKLTPEFTLRKNQRDAVAAISKHDFGILHAPTAFGKTVTAIGMIVKRKVNTLILVHSRQLLEQWQERLRTFLPEVTIGSIGGGKRKPSGIIDIATYQSLVDKKDNSISPLIQDYGHIIVDECHHLSAPRFEMVLNEVRAKYVLGLTATPERQDGHQKIIFMTAGPIRYKVKQSPDEQFTQTVMIHQLYDVPSAELLTTGERPKISDAYRWLVDNEQRTSKIVSDAYECVQNGGHPLVLTERREHAESIHSRLTEMGISTVVLKGAMKAAERKNADNHLQSAQVVVATGKYVGEGFDLPRLDTLFLAMPIAWKGTLAQYAGRIHRESEGKTQVTIHDYVDCALPMLQRMFKKREKSYKAMGYALEYIDYNSNKQPSLKLENTSSTNTKSKETAALD</sequence>
<dbReference type="CDD" id="cd18785">
    <property type="entry name" value="SF2_C"/>
    <property type="match status" value="1"/>
</dbReference>
<dbReference type="PANTHER" id="PTHR47396:SF1">
    <property type="entry name" value="ATP-DEPENDENT HELICASE IRC3-RELATED"/>
    <property type="match status" value="1"/>
</dbReference>
<proteinExistence type="predicted"/>
<dbReference type="PANTHER" id="PTHR47396">
    <property type="entry name" value="TYPE I RESTRICTION ENZYME ECOKI R PROTEIN"/>
    <property type="match status" value="1"/>
</dbReference>
<dbReference type="PROSITE" id="PS51194">
    <property type="entry name" value="HELICASE_CTER"/>
    <property type="match status" value="1"/>
</dbReference>
<keyword evidence="6" id="KW-1185">Reference proteome</keyword>
<dbReference type="Gene3D" id="3.40.50.300">
    <property type="entry name" value="P-loop containing nucleotide triphosphate hydrolases"/>
    <property type="match status" value="2"/>
</dbReference>
<keyword evidence="1" id="KW-0175">Coiled coil</keyword>
<keyword evidence="5" id="KW-0067">ATP-binding</keyword>
<keyword evidence="5" id="KW-0347">Helicase</keyword>
<gene>
    <name evidence="5" type="ORF">JHD44_10655</name>
</gene>
<dbReference type="EMBL" id="JAEMUH010000009">
    <property type="protein sequence ID" value="MBJ7551143.1"/>
    <property type="molecule type" value="Genomic_DNA"/>
</dbReference>
<feature type="coiled-coil region" evidence="1">
    <location>
        <begin position="9"/>
        <end position="39"/>
    </location>
</feature>
<reference evidence="5 6" key="1">
    <citation type="submission" date="2020-12" db="EMBL/GenBank/DDBJ databases">
        <title>Comparative genome analysis of fungal antagonists Marinomonas ostreistagni 398 and M. spartinae 468.</title>
        <authorList>
            <person name="Fields J.L."/>
            <person name="Mavrodi O.V."/>
            <person name="Biber P.D."/>
            <person name="Indest K.J."/>
            <person name="Mavrodi D.V."/>
        </authorList>
    </citation>
    <scope>NUCLEOTIDE SEQUENCE [LARGE SCALE GENOMIC DNA]</scope>
    <source>
        <strain evidence="5 6">USM7</strain>
    </source>
</reference>
<evidence type="ECO:0000259" key="4">
    <source>
        <dbReference type="PROSITE" id="PS51194"/>
    </source>
</evidence>
<dbReference type="InterPro" id="IPR001650">
    <property type="entry name" value="Helicase_C-like"/>
</dbReference>
<accession>A0ABS0ZBU6</accession>
<evidence type="ECO:0000259" key="3">
    <source>
        <dbReference type="PROSITE" id="PS51192"/>
    </source>
</evidence>
<dbReference type="Pfam" id="PF22548">
    <property type="entry name" value="AEP-TOTE"/>
    <property type="match status" value="1"/>
</dbReference>
<dbReference type="InterPro" id="IPR006935">
    <property type="entry name" value="Helicase/UvrB_N"/>
</dbReference>
<organism evidence="5 6">
    <name type="scientific">Marinomonas ostreistagni</name>
    <dbReference type="NCBI Taxonomy" id="359209"/>
    <lineage>
        <taxon>Bacteria</taxon>
        <taxon>Pseudomonadati</taxon>
        <taxon>Pseudomonadota</taxon>
        <taxon>Gammaproteobacteria</taxon>
        <taxon>Oceanospirillales</taxon>
        <taxon>Oceanospirillaceae</taxon>
        <taxon>Marinomonas</taxon>
    </lineage>
</organism>
<dbReference type="Pfam" id="PF00271">
    <property type="entry name" value="Helicase_C"/>
    <property type="match status" value="1"/>
</dbReference>
<evidence type="ECO:0000256" key="2">
    <source>
        <dbReference type="SAM" id="MobiDB-lite"/>
    </source>
</evidence>
<dbReference type="Pfam" id="PF04851">
    <property type="entry name" value="ResIII"/>
    <property type="match status" value="1"/>
</dbReference>
<keyword evidence="5" id="KW-0547">Nucleotide-binding</keyword>
<dbReference type="Proteomes" id="UP000598488">
    <property type="component" value="Unassembled WGS sequence"/>
</dbReference>
<feature type="region of interest" description="Disordered" evidence="2">
    <location>
        <begin position="787"/>
        <end position="808"/>
    </location>
</feature>
<dbReference type="CDD" id="cd17926">
    <property type="entry name" value="DEXHc_RE"/>
    <property type="match status" value="1"/>
</dbReference>
<dbReference type="InterPro" id="IPR054347">
    <property type="entry name" value="TOTE_primase"/>
</dbReference>
<evidence type="ECO:0000313" key="5">
    <source>
        <dbReference type="EMBL" id="MBJ7551143.1"/>
    </source>
</evidence>
<feature type="domain" description="Helicase ATP-binding" evidence="3">
    <location>
        <begin position="430"/>
        <end position="580"/>
    </location>
</feature>
<dbReference type="InterPro" id="IPR027417">
    <property type="entry name" value="P-loop_NTPase"/>
</dbReference>
<evidence type="ECO:0000256" key="1">
    <source>
        <dbReference type="SAM" id="Coils"/>
    </source>
</evidence>
<keyword evidence="5" id="KW-0378">Hydrolase</keyword>
<dbReference type="SUPFAM" id="SSF52540">
    <property type="entry name" value="P-loop containing nucleoside triphosphate hydrolases"/>
    <property type="match status" value="2"/>
</dbReference>
<dbReference type="RefSeq" id="WP_199462739.1">
    <property type="nucleotide sequence ID" value="NZ_JAEMUH010000009.1"/>
</dbReference>
<dbReference type="PROSITE" id="PS51192">
    <property type="entry name" value="HELICASE_ATP_BIND_1"/>
    <property type="match status" value="1"/>
</dbReference>
<dbReference type="GO" id="GO:0004386">
    <property type="term" value="F:helicase activity"/>
    <property type="evidence" value="ECO:0007669"/>
    <property type="project" value="UniProtKB-KW"/>
</dbReference>
<feature type="domain" description="Helicase C-terminal" evidence="4">
    <location>
        <begin position="634"/>
        <end position="780"/>
    </location>
</feature>
<dbReference type="SMART" id="SM00487">
    <property type="entry name" value="DEXDc"/>
    <property type="match status" value="1"/>
</dbReference>
<dbReference type="InterPro" id="IPR050742">
    <property type="entry name" value="Helicase_Restrict-Modif_Enz"/>
</dbReference>